<dbReference type="Pfam" id="PF25637">
    <property type="entry name" value="DUF7942"/>
    <property type="match status" value="2"/>
</dbReference>
<organism evidence="2 3">
    <name type="scientific">Streptomyces nigra</name>
    <dbReference type="NCBI Taxonomy" id="1827580"/>
    <lineage>
        <taxon>Bacteria</taxon>
        <taxon>Bacillati</taxon>
        <taxon>Actinomycetota</taxon>
        <taxon>Actinomycetes</taxon>
        <taxon>Kitasatosporales</taxon>
        <taxon>Streptomycetaceae</taxon>
        <taxon>Streptomyces</taxon>
    </lineage>
</organism>
<sequence length="219" mass="22609">MQTSPRLRLPRLLVLGTDSRLARGYLVVFGLSVLVMLVLPDSPVAMAPMLLTAPLSLFGVALPFGPGTEGGGPGEALAVGFWAAWVLLCALVNAAALGALTAKRSASAPVRSNNVPARNLLAPAFDNWLARAYCAVVAVALGFFLYAVLLSPDPGFAGIWPLITAAPFSFLAVPLSLPAEYSGIPGLGTLVFTVAVGLAGLVNAVLIGRLAHRLRGEGR</sequence>
<keyword evidence="1" id="KW-1133">Transmembrane helix</keyword>
<feature type="transmembrane region" description="Helical" evidence="1">
    <location>
        <begin position="76"/>
        <end position="100"/>
    </location>
</feature>
<accession>A0ABZ1IWJ5</accession>
<name>A0ABZ1IWJ5_9ACTN</name>
<keyword evidence="1" id="KW-0812">Transmembrane</keyword>
<proteinExistence type="predicted"/>
<feature type="transmembrane region" description="Helical" evidence="1">
    <location>
        <begin position="156"/>
        <end position="177"/>
    </location>
</feature>
<dbReference type="EMBL" id="CP108125">
    <property type="protein sequence ID" value="WTO84256.1"/>
    <property type="molecule type" value="Genomic_DNA"/>
</dbReference>
<evidence type="ECO:0000313" key="2">
    <source>
        <dbReference type="EMBL" id="WTO84256.1"/>
    </source>
</evidence>
<feature type="transmembrane region" description="Helical" evidence="1">
    <location>
        <begin position="128"/>
        <end position="149"/>
    </location>
</feature>
<keyword evidence="3" id="KW-1185">Reference proteome</keyword>
<dbReference type="RefSeq" id="WP_406258027.1">
    <property type="nucleotide sequence ID" value="NZ_CP108125.1"/>
</dbReference>
<dbReference type="NCBIfam" id="NF046119">
    <property type="entry name" value="memb_SCO4225"/>
    <property type="match status" value="2"/>
</dbReference>
<feature type="transmembrane region" description="Helical" evidence="1">
    <location>
        <begin position="21"/>
        <end position="39"/>
    </location>
</feature>
<evidence type="ECO:0000313" key="3">
    <source>
        <dbReference type="Proteomes" id="UP001622690"/>
    </source>
</evidence>
<evidence type="ECO:0000256" key="1">
    <source>
        <dbReference type="SAM" id="Phobius"/>
    </source>
</evidence>
<dbReference type="InterPro" id="IPR057702">
    <property type="entry name" value="DUF7942"/>
</dbReference>
<feature type="transmembrane region" description="Helical" evidence="1">
    <location>
        <begin position="45"/>
        <end position="64"/>
    </location>
</feature>
<dbReference type="Proteomes" id="UP001622690">
    <property type="component" value="Chromosome"/>
</dbReference>
<feature type="transmembrane region" description="Helical" evidence="1">
    <location>
        <begin position="189"/>
        <end position="211"/>
    </location>
</feature>
<gene>
    <name evidence="2" type="ORF">OHU27_18265</name>
</gene>
<keyword evidence="1" id="KW-0472">Membrane</keyword>
<reference evidence="2 3" key="1">
    <citation type="submission" date="2022-10" db="EMBL/GenBank/DDBJ databases">
        <title>The complete genomes of actinobacterial strains from the NBC collection.</title>
        <authorList>
            <person name="Joergensen T.S."/>
            <person name="Alvarez Arevalo M."/>
            <person name="Sterndorff E.B."/>
            <person name="Faurdal D."/>
            <person name="Vuksanovic O."/>
            <person name="Mourched A.-S."/>
            <person name="Charusanti P."/>
            <person name="Shaw S."/>
            <person name="Blin K."/>
            <person name="Weber T."/>
        </authorList>
    </citation>
    <scope>NUCLEOTIDE SEQUENCE [LARGE SCALE GENOMIC DNA]</scope>
    <source>
        <strain evidence="2 3">NBC_00206</strain>
    </source>
</reference>
<protein>
    <submittedName>
        <fullName evidence="2">Uncharacterized protein</fullName>
    </submittedName>
</protein>